<comment type="similarity">
    <text evidence="3 12">Belongs to the SWEET sugar transporter family.</text>
</comment>
<keyword evidence="6 12" id="KW-0762">Sugar transport</keyword>
<evidence type="ECO:0000256" key="11">
    <source>
        <dbReference type="ARBA" id="ARBA00023136"/>
    </source>
</evidence>
<dbReference type="InterPro" id="IPR047664">
    <property type="entry name" value="SWEET"/>
</dbReference>
<dbReference type="GO" id="GO:0005886">
    <property type="term" value="C:plasma membrane"/>
    <property type="evidence" value="ECO:0007669"/>
    <property type="project" value="UniProtKB-SubCell"/>
</dbReference>
<feature type="transmembrane region" description="Helical" evidence="12">
    <location>
        <begin position="241"/>
        <end position="261"/>
    </location>
</feature>
<comment type="function">
    <text evidence="12">Mediates sugar transport across membranes.</text>
</comment>
<keyword evidence="8" id="KW-0677">Repeat</keyword>
<evidence type="ECO:0000313" key="13">
    <source>
        <dbReference type="EMBL" id="KAL3100823.1"/>
    </source>
</evidence>
<dbReference type="AlphaFoldDB" id="A0ABD2KDP0"/>
<comment type="caution">
    <text evidence="13">The sequence shown here is derived from an EMBL/GenBank/DDBJ whole genome shotgun (WGS) entry which is preliminary data.</text>
</comment>
<feature type="transmembrane region" description="Helical" evidence="12">
    <location>
        <begin position="60"/>
        <end position="80"/>
    </location>
</feature>
<keyword evidence="7 12" id="KW-0812">Transmembrane</keyword>
<comment type="subcellular location">
    <subcellularLocation>
        <location evidence="1 12">Cell membrane</location>
        <topology evidence="1 12">Multi-pass membrane protein</topology>
    </subcellularLocation>
    <subcellularLocation>
        <location evidence="2">Golgi apparatus membrane</location>
        <topology evidence="2">Multi-pass membrane protein</topology>
    </subcellularLocation>
</comment>
<evidence type="ECO:0000256" key="12">
    <source>
        <dbReference type="RuleBase" id="RU910715"/>
    </source>
</evidence>
<keyword evidence="9 12" id="KW-1133">Transmembrane helix</keyword>
<dbReference type="EMBL" id="JBICBT010000785">
    <property type="protein sequence ID" value="KAL3100823.1"/>
    <property type="molecule type" value="Genomic_DNA"/>
</dbReference>
<dbReference type="Proteomes" id="UP001620626">
    <property type="component" value="Unassembled WGS sequence"/>
</dbReference>
<dbReference type="PANTHER" id="PTHR10791:SF246">
    <property type="entry name" value="SUGAR TRANSPORTER SWEET1"/>
    <property type="match status" value="1"/>
</dbReference>
<gene>
    <name evidence="13" type="ORF">niasHT_025735</name>
</gene>
<evidence type="ECO:0000256" key="4">
    <source>
        <dbReference type="ARBA" id="ARBA00022448"/>
    </source>
</evidence>
<evidence type="ECO:0000256" key="9">
    <source>
        <dbReference type="ARBA" id="ARBA00022989"/>
    </source>
</evidence>
<dbReference type="PANTHER" id="PTHR10791">
    <property type="entry name" value="RAG1-ACTIVATING PROTEIN 1"/>
    <property type="match status" value="1"/>
</dbReference>
<keyword evidence="4 12" id="KW-0813">Transport</keyword>
<dbReference type="InterPro" id="IPR004316">
    <property type="entry name" value="SWEET_rpt"/>
</dbReference>
<dbReference type="Gene3D" id="1.20.1280.290">
    <property type="match status" value="2"/>
</dbReference>
<feature type="transmembrane region" description="Helical" evidence="12">
    <location>
        <begin position="118"/>
        <end position="139"/>
    </location>
</feature>
<feature type="transmembrane region" description="Helical" evidence="12">
    <location>
        <begin position="92"/>
        <end position="112"/>
    </location>
</feature>
<keyword evidence="10" id="KW-0333">Golgi apparatus</keyword>
<evidence type="ECO:0000256" key="2">
    <source>
        <dbReference type="ARBA" id="ARBA00004653"/>
    </source>
</evidence>
<protein>
    <recommendedName>
        <fullName evidence="12">Sugar transporter SWEET</fullName>
    </recommendedName>
</protein>
<accession>A0ABD2KDP0</accession>
<keyword evidence="5" id="KW-1003">Cell membrane</keyword>
<dbReference type="Pfam" id="PF03083">
    <property type="entry name" value="MtN3_slv"/>
    <property type="match status" value="2"/>
</dbReference>
<keyword evidence="11 12" id="KW-0472">Membrane</keyword>
<organism evidence="13 14">
    <name type="scientific">Heterodera trifolii</name>
    <dbReference type="NCBI Taxonomy" id="157864"/>
    <lineage>
        <taxon>Eukaryota</taxon>
        <taxon>Metazoa</taxon>
        <taxon>Ecdysozoa</taxon>
        <taxon>Nematoda</taxon>
        <taxon>Chromadorea</taxon>
        <taxon>Rhabditida</taxon>
        <taxon>Tylenchina</taxon>
        <taxon>Tylenchomorpha</taxon>
        <taxon>Tylenchoidea</taxon>
        <taxon>Heteroderidae</taxon>
        <taxon>Heteroderinae</taxon>
        <taxon>Heterodera</taxon>
    </lineage>
</organism>
<evidence type="ECO:0000256" key="10">
    <source>
        <dbReference type="ARBA" id="ARBA00023034"/>
    </source>
</evidence>
<dbReference type="GO" id="GO:0000139">
    <property type="term" value="C:Golgi membrane"/>
    <property type="evidence" value="ECO:0007669"/>
    <property type="project" value="UniProtKB-SubCell"/>
</dbReference>
<keyword evidence="14" id="KW-1185">Reference proteome</keyword>
<evidence type="ECO:0000256" key="7">
    <source>
        <dbReference type="ARBA" id="ARBA00022692"/>
    </source>
</evidence>
<feature type="transmembrane region" description="Helical" evidence="12">
    <location>
        <begin position="182"/>
        <end position="201"/>
    </location>
</feature>
<evidence type="ECO:0000256" key="1">
    <source>
        <dbReference type="ARBA" id="ARBA00004651"/>
    </source>
</evidence>
<proteinExistence type="inferred from homology"/>
<sequence>MFDSFPLIPANCSSKFIKAKANFGLNILIHKLPYQLVNFQIEQNITVAVRSSENEGFVRALAMVNFVTTVATFFCGIGICRQIWKRGETADIKAYSFLLGVWGSSYWFTYGVLLQHPLIQYVNACQFVIYSAYTAFFWTMSREKCLISFQILCVFLLIALLFALLQFIGCSLVTPFLRTSPLGIVCACLNVASYAAPLSMLKSLLRHRNTSMLPLPLCAANFLIAIEWCLFGILINDLSLMVPHTFGILLTSCQLLLFLVLPRKPKQRAPIAQFVDTFRHIFCCISANNEEKPTIFGRTEQMPNEMKRIEERKH</sequence>
<evidence type="ECO:0000256" key="8">
    <source>
        <dbReference type="ARBA" id="ARBA00022737"/>
    </source>
</evidence>
<evidence type="ECO:0000256" key="6">
    <source>
        <dbReference type="ARBA" id="ARBA00022597"/>
    </source>
</evidence>
<feature type="transmembrane region" description="Helical" evidence="12">
    <location>
        <begin position="213"/>
        <end position="235"/>
    </location>
</feature>
<evidence type="ECO:0000256" key="3">
    <source>
        <dbReference type="ARBA" id="ARBA00007809"/>
    </source>
</evidence>
<evidence type="ECO:0000256" key="5">
    <source>
        <dbReference type="ARBA" id="ARBA00022475"/>
    </source>
</evidence>
<name>A0ABD2KDP0_9BILA</name>
<feature type="transmembrane region" description="Helical" evidence="12">
    <location>
        <begin position="151"/>
        <end position="176"/>
    </location>
</feature>
<reference evidence="13 14" key="1">
    <citation type="submission" date="2024-10" db="EMBL/GenBank/DDBJ databases">
        <authorList>
            <person name="Kim D."/>
        </authorList>
    </citation>
    <scope>NUCLEOTIDE SEQUENCE [LARGE SCALE GENOMIC DNA]</scope>
    <source>
        <strain evidence="13">BH-2024</strain>
    </source>
</reference>
<dbReference type="FunFam" id="1.20.1280.290:FF:000004">
    <property type="entry name" value="Sugar transporter SWEET"/>
    <property type="match status" value="1"/>
</dbReference>
<evidence type="ECO:0000313" key="14">
    <source>
        <dbReference type="Proteomes" id="UP001620626"/>
    </source>
</evidence>